<keyword evidence="4 11" id="KW-0235">DNA replication</keyword>
<evidence type="ECO:0000256" key="4">
    <source>
        <dbReference type="ARBA" id="ARBA00022705"/>
    </source>
</evidence>
<dbReference type="AlphaFoldDB" id="A0AAP8NNA9"/>
<dbReference type="SUPFAM" id="SSF48019">
    <property type="entry name" value="post-AAA+ oligomerization domain-like"/>
    <property type="match status" value="1"/>
</dbReference>
<evidence type="ECO:0000259" key="13">
    <source>
        <dbReference type="SMART" id="SM00382"/>
    </source>
</evidence>
<dbReference type="InterPro" id="IPR008921">
    <property type="entry name" value="DNA_pol3_clamp-load_cplx_C"/>
</dbReference>
<keyword evidence="7" id="KW-0862">Zinc</keyword>
<feature type="domain" description="AAA+ ATPase" evidence="13">
    <location>
        <begin position="37"/>
        <end position="179"/>
    </location>
</feature>
<dbReference type="Pfam" id="PF13177">
    <property type="entry name" value="DNA_pol3_delta2"/>
    <property type="match status" value="1"/>
</dbReference>
<evidence type="ECO:0000256" key="1">
    <source>
        <dbReference type="ARBA" id="ARBA00006360"/>
    </source>
</evidence>
<dbReference type="GO" id="GO:0046872">
    <property type="term" value="F:metal ion binding"/>
    <property type="evidence" value="ECO:0007669"/>
    <property type="project" value="UniProtKB-KW"/>
</dbReference>
<dbReference type="InterPro" id="IPR045085">
    <property type="entry name" value="HLD_clamp_pol_III_gamma_tau"/>
</dbReference>
<dbReference type="EMBL" id="PJKN01000001">
    <property type="protein sequence ID" value="PNC58085.1"/>
    <property type="molecule type" value="Genomic_DNA"/>
</dbReference>
<evidence type="ECO:0000313" key="15">
    <source>
        <dbReference type="Proteomes" id="UP000235914"/>
    </source>
</evidence>
<dbReference type="NCBIfam" id="TIGR02397">
    <property type="entry name" value="dnaX_nterm"/>
    <property type="match status" value="1"/>
</dbReference>
<feature type="region of interest" description="Disordered" evidence="12">
    <location>
        <begin position="668"/>
        <end position="715"/>
    </location>
</feature>
<comment type="catalytic activity">
    <reaction evidence="10 11">
        <text>DNA(n) + a 2'-deoxyribonucleoside 5'-triphosphate = DNA(n+1) + diphosphate</text>
        <dbReference type="Rhea" id="RHEA:22508"/>
        <dbReference type="Rhea" id="RHEA-COMP:17339"/>
        <dbReference type="Rhea" id="RHEA-COMP:17340"/>
        <dbReference type="ChEBI" id="CHEBI:33019"/>
        <dbReference type="ChEBI" id="CHEBI:61560"/>
        <dbReference type="ChEBI" id="CHEBI:173112"/>
        <dbReference type="EC" id="2.7.7.7"/>
    </reaction>
</comment>
<evidence type="ECO:0000256" key="9">
    <source>
        <dbReference type="ARBA" id="ARBA00022932"/>
    </source>
</evidence>
<feature type="compositionally biased region" description="Low complexity" evidence="12">
    <location>
        <begin position="438"/>
        <end position="448"/>
    </location>
</feature>
<dbReference type="Proteomes" id="UP000235914">
    <property type="component" value="Unassembled WGS sequence"/>
</dbReference>
<comment type="similarity">
    <text evidence="1 11">Belongs to the DnaX/STICHEL family.</text>
</comment>
<name>A0AAP8NNA9_9BACT</name>
<evidence type="ECO:0000256" key="6">
    <source>
        <dbReference type="ARBA" id="ARBA00022741"/>
    </source>
</evidence>
<feature type="compositionally biased region" description="Polar residues" evidence="12">
    <location>
        <begin position="450"/>
        <end position="473"/>
    </location>
</feature>
<dbReference type="RefSeq" id="WP_102735325.1">
    <property type="nucleotide sequence ID" value="NZ_PJKN01000001.1"/>
</dbReference>
<dbReference type="Pfam" id="PF22608">
    <property type="entry name" value="DNAX_ATPase_lid"/>
    <property type="match status" value="1"/>
</dbReference>
<evidence type="ECO:0000256" key="12">
    <source>
        <dbReference type="SAM" id="MobiDB-lite"/>
    </source>
</evidence>
<feature type="region of interest" description="Disordered" evidence="12">
    <location>
        <begin position="384"/>
        <end position="476"/>
    </location>
</feature>
<evidence type="ECO:0000256" key="5">
    <source>
        <dbReference type="ARBA" id="ARBA00022723"/>
    </source>
</evidence>
<sequence length="732" mass="80170">MSYQVFARKYRPLTFDDVLGQDHVVRTLKNAIEHNRLAHAYLFVGPRGTGKTSTARIFAKALNCSGGPKVDFDPHEDICEEIAEGRSLDVLEIDGASNRGIDHIRDLRDNVRFAPSRGNFRIVYIDEVHMLTKESFNALLKTLEEPPPHVKFIFATTEPHKILPTILSRCQRFDLRPIPSEIIAEHLLHIASAEGVSLSREAAFAVAKVADGGMRDAQSMLDQLVSFCGDHIEEQQVLHIFGITSRETVAHALALILNKELPSLLHLLHEQAEAGRDMSQFLSEIISAVREILVSKVDPEASFDSLPESSKEELAELVKRTHTDKILRLVEVLAETEDKMRWSTNKRLHLEMGLIKAVHTLAEASISDIIMALEGAPLATAAPASSSDLASQQEPSTFISSATAPTPAPRQNIQSPVAATNPTPATEEHLMDPIPDFSVSSPASSPAVQKIQSTDAQASPHPTQEAEPQQETLTPAAAPPSLAVAEEEFPYSATKLRTKTVPASEEITRHPDSDASDVSKFPTDSPEPTFMDPEENLPLERRTNSFFDNLFDTPSSSSRTQAPVEKEEPAVLSQQSGRTITEEDWKTVLEQMSAKFPLQADFLANSVFSGYDGVAVAISFHPSDRQGMDSLGAGPLRTALEAALSQYIGTSVTISIRQDFSIPEPVQEELAPLPAPPPSASTIPAPKPHTPQKKTAEPVQEASKEENEDNSYYTDPLIDAAMEIFRARIISQ</sequence>
<dbReference type="SMART" id="SM00382">
    <property type="entry name" value="AAA"/>
    <property type="match status" value="1"/>
</dbReference>
<dbReference type="PANTHER" id="PTHR11669">
    <property type="entry name" value="REPLICATION FACTOR C / DNA POLYMERASE III GAMMA-TAU SUBUNIT"/>
    <property type="match status" value="1"/>
</dbReference>
<dbReference type="Gene3D" id="1.10.8.60">
    <property type="match status" value="1"/>
</dbReference>
<reference evidence="14 15" key="1">
    <citation type="journal article" date="2017" name="BMC Genomics">
        <title>Genome sequencing of 39 Akkermansia muciniphila isolates reveals its population structure, genomic and functional diverisity, and global distribution in mammalian gut microbiotas.</title>
        <authorList>
            <person name="Guo X."/>
            <person name="Li S."/>
            <person name="Zhang J."/>
            <person name="Wu F."/>
            <person name="Li X."/>
            <person name="Wu D."/>
            <person name="Zhang M."/>
            <person name="Ou Z."/>
            <person name="Jie Z."/>
            <person name="Yan Q."/>
            <person name="Li P."/>
            <person name="Yi J."/>
            <person name="Peng Y."/>
        </authorList>
    </citation>
    <scope>NUCLEOTIDE SEQUENCE [LARGE SCALE GENOMIC DNA]</scope>
    <source>
        <strain evidence="14 15">GP43</strain>
    </source>
</reference>
<dbReference type="GO" id="GO:0009360">
    <property type="term" value="C:DNA polymerase III complex"/>
    <property type="evidence" value="ECO:0007669"/>
    <property type="project" value="InterPro"/>
</dbReference>
<comment type="function">
    <text evidence="11">DNA polymerase III is a complex, multichain enzyme responsible for most of the replicative synthesis in bacteria. This DNA polymerase also exhibits 3' to 5' exonuclease activity.</text>
</comment>
<dbReference type="GO" id="GO:0003887">
    <property type="term" value="F:DNA-directed DNA polymerase activity"/>
    <property type="evidence" value="ECO:0007669"/>
    <property type="project" value="UniProtKB-KW"/>
</dbReference>
<organism evidence="14 15">
    <name type="scientific">Akkermansia muciniphila</name>
    <dbReference type="NCBI Taxonomy" id="239935"/>
    <lineage>
        <taxon>Bacteria</taxon>
        <taxon>Pseudomonadati</taxon>
        <taxon>Verrucomicrobiota</taxon>
        <taxon>Verrucomicrobiia</taxon>
        <taxon>Verrucomicrobiales</taxon>
        <taxon>Akkermansiaceae</taxon>
        <taxon>Akkermansia</taxon>
    </lineage>
</organism>
<dbReference type="NCBIfam" id="NF004046">
    <property type="entry name" value="PRK05563.1"/>
    <property type="match status" value="1"/>
</dbReference>
<feature type="compositionally biased region" description="Polar residues" evidence="12">
    <location>
        <begin position="392"/>
        <end position="424"/>
    </location>
</feature>
<evidence type="ECO:0000256" key="11">
    <source>
        <dbReference type="RuleBase" id="RU364063"/>
    </source>
</evidence>
<dbReference type="FunFam" id="3.40.50.300:FF:000014">
    <property type="entry name" value="DNA polymerase III subunit gamma/tau"/>
    <property type="match status" value="1"/>
</dbReference>
<feature type="compositionally biased region" description="Pro residues" evidence="12">
    <location>
        <begin position="673"/>
        <end position="689"/>
    </location>
</feature>
<dbReference type="InterPro" id="IPR022754">
    <property type="entry name" value="DNA_pol_III_gamma-3"/>
</dbReference>
<gene>
    <name evidence="11" type="primary">dnaX</name>
    <name evidence="14" type="ORF">CXU09_03285</name>
</gene>
<accession>A0AAP8NNA9</accession>
<keyword evidence="9 11" id="KW-0239">DNA-directed DNA polymerase</keyword>
<dbReference type="InterPro" id="IPR003593">
    <property type="entry name" value="AAA+_ATPase"/>
</dbReference>
<evidence type="ECO:0000256" key="10">
    <source>
        <dbReference type="ARBA" id="ARBA00049244"/>
    </source>
</evidence>
<feature type="region of interest" description="Disordered" evidence="12">
    <location>
        <begin position="553"/>
        <end position="578"/>
    </location>
</feature>
<dbReference type="Gene3D" id="3.40.50.300">
    <property type="entry name" value="P-loop containing nucleotide triphosphate hydrolases"/>
    <property type="match status" value="1"/>
</dbReference>
<keyword evidence="2 11" id="KW-0808">Transferase</keyword>
<dbReference type="EC" id="2.7.7.7" evidence="11"/>
<dbReference type="GO" id="GO:0006261">
    <property type="term" value="P:DNA-templated DNA replication"/>
    <property type="evidence" value="ECO:0007669"/>
    <property type="project" value="TreeGrafter"/>
</dbReference>
<keyword evidence="6 11" id="KW-0547">Nucleotide-binding</keyword>
<dbReference type="GO" id="GO:0005524">
    <property type="term" value="F:ATP binding"/>
    <property type="evidence" value="ECO:0007669"/>
    <property type="project" value="UniProtKB-KW"/>
</dbReference>
<dbReference type="InterPro" id="IPR012763">
    <property type="entry name" value="DNA_pol_III_sug/sutau_N"/>
</dbReference>
<evidence type="ECO:0000256" key="3">
    <source>
        <dbReference type="ARBA" id="ARBA00022695"/>
    </source>
</evidence>
<dbReference type="GO" id="GO:0003677">
    <property type="term" value="F:DNA binding"/>
    <property type="evidence" value="ECO:0007669"/>
    <property type="project" value="InterPro"/>
</dbReference>
<dbReference type="Gene3D" id="1.20.272.10">
    <property type="match status" value="1"/>
</dbReference>
<keyword evidence="8 11" id="KW-0067">ATP-binding</keyword>
<keyword evidence="5" id="KW-0479">Metal-binding</keyword>
<dbReference type="Pfam" id="PF12169">
    <property type="entry name" value="DNA_pol3_gamma3"/>
    <property type="match status" value="1"/>
</dbReference>
<proteinExistence type="inferred from homology"/>
<dbReference type="SUPFAM" id="SSF52540">
    <property type="entry name" value="P-loop containing nucleoside triphosphate hydrolases"/>
    <property type="match status" value="1"/>
</dbReference>
<protein>
    <recommendedName>
        <fullName evidence="11">DNA polymerase III subunit gamma/tau</fullName>
        <ecNumber evidence="11">2.7.7.7</ecNumber>
    </recommendedName>
</protein>
<evidence type="ECO:0000256" key="8">
    <source>
        <dbReference type="ARBA" id="ARBA00022840"/>
    </source>
</evidence>
<evidence type="ECO:0000313" key="14">
    <source>
        <dbReference type="EMBL" id="PNC58085.1"/>
    </source>
</evidence>
<dbReference type="CDD" id="cd18137">
    <property type="entry name" value="HLD_clamp_pol_III_gamma_tau"/>
    <property type="match status" value="1"/>
</dbReference>
<comment type="caution">
    <text evidence="14">The sequence shown here is derived from an EMBL/GenBank/DDBJ whole genome shotgun (WGS) entry which is preliminary data.</text>
</comment>
<evidence type="ECO:0000256" key="2">
    <source>
        <dbReference type="ARBA" id="ARBA00022679"/>
    </source>
</evidence>
<keyword evidence="3 11" id="KW-0548">Nucleotidyltransferase</keyword>
<dbReference type="CDD" id="cd00009">
    <property type="entry name" value="AAA"/>
    <property type="match status" value="1"/>
</dbReference>
<feature type="region of interest" description="Disordered" evidence="12">
    <location>
        <begin position="488"/>
        <end position="535"/>
    </location>
</feature>
<dbReference type="InterPro" id="IPR050238">
    <property type="entry name" value="DNA_Rep/Repair_Clamp_Loader"/>
</dbReference>
<evidence type="ECO:0000256" key="7">
    <source>
        <dbReference type="ARBA" id="ARBA00022833"/>
    </source>
</evidence>
<dbReference type="PANTHER" id="PTHR11669:SF0">
    <property type="entry name" value="PROTEIN STICHEL-LIKE 2"/>
    <property type="match status" value="1"/>
</dbReference>
<comment type="subunit">
    <text evidence="11">DNA polymerase III contains a core (composed of alpha, epsilon and theta chains) that associates with a tau subunit. This core dimerizes to form the POLIII' complex. PolIII' associates with the gamma complex (composed of gamma, delta, delta', psi and chi chains) and with the beta chain to form the complete DNA polymerase III complex.</text>
</comment>
<dbReference type="InterPro" id="IPR027417">
    <property type="entry name" value="P-loop_NTPase"/>
</dbReference>